<dbReference type="RefSeq" id="XP_061844458.1">
    <property type="nucleotide sequence ID" value="XM_061988429.1"/>
</dbReference>
<name>K3UZT8_FUSPC</name>
<dbReference type="EMBL" id="AFNW01000049">
    <property type="protein sequence ID" value="EKJ78361.1"/>
    <property type="molecule type" value="Genomic_DNA"/>
</dbReference>
<protein>
    <submittedName>
        <fullName evidence="1">Uncharacterized protein</fullName>
    </submittedName>
</protein>
<dbReference type="GeneID" id="20360086"/>
<keyword evidence="2" id="KW-1185">Reference proteome</keyword>
<gene>
    <name evidence="1" type="ORF">FPSE_01466</name>
</gene>
<reference evidence="1 2" key="1">
    <citation type="journal article" date="2012" name="PLoS Pathog.">
        <title>Comparative pathogenomics reveals horizontally acquired novel virulence genes in fungi infecting cereal hosts.</title>
        <authorList>
            <person name="Gardiner D.M."/>
            <person name="McDonald M.C."/>
            <person name="Covarelli L."/>
            <person name="Solomon P.S."/>
            <person name="Rusu A.G."/>
            <person name="Marshall M."/>
            <person name="Kazan K."/>
            <person name="Chakraborty S."/>
            <person name="McDonald B.A."/>
            <person name="Manners J.M."/>
        </authorList>
    </citation>
    <scope>NUCLEOTIDE SEQUENCE [LARGE SCALE GENOMIC DNA]</scope>
    <source>
        <strain evidence="1 2">CS3096</strain>
    </source>
</reference>
<dbReference type="AlphaFoldDB" id="K3UZT8"/>
<dbReference type="Proteomes" id="UP000007978">
    <property type="component" value="Chromosome 1"/>
</dbReference>
<evidence type="ECO:0000313" key="1">
    <source>
        <dbReference type="EMBL" id="EKJ78361.1"/>
    </source>
</evidence>
<accession>K3UZT8</accession>
<dbReference type="HOGENOM" id="CLU_3421368_0_0_1"/>
<sequence>MATIMGVVGRRATVLCMQGQKSAE</sequence>
<organism evidence="1 2">
    <name type="scientific">Fusarium pseudograminearum (strain CS3096)</name>
    <name type="common">Wheat and barley crown-rot fungus</name>
    <dbReference type="NCBI Taxonomy" id="1028729"/>
    <lineage>
        <taxon>Eukaryota</taxon>
        <taxon>Fungi</taxon>
        <taxon>Dikarya</taxon>
        <taxon>Ascomycota</taxon>
        <taxon>Pezizomycotina</taxon>
        <taxon>Sordariomycetes</taxon>
        <taxon>Hypocreomycetidae</taxon>
        <taxon>Hypocreales</taxon>
        <taxon>Nectriaceae</taxon>
        <taxon>Fusarium</taxon>
    </lineage>
</organism>
<proteinExistence type="predicted"/>
<evidence type="ECO:0000313" key="2">
    <source>
        <dbReference type="Proteomes" id="UP000007978"/>
    </source>
</evidence>
<comment type="caution">
    <text evidence="1">The sequence shown here is derived from an EMBL/GenBank/DDBJ whole genome shotgun (WGS) entry which is preliminary data.</text>
</comment>